<sequence length="68" mass="7939">MPSPRFPRRVPTRPRIPVEVRLVWADGEEQVPGQAIRWTGRHVFVAVWHPRVTPVHGVWVDAADVRRR</sequence>
<protein>
    <recommendedName>
        <fullName evidence="3">DUF1918 domain-containing protein</fullName>
    </recommendedName>
</protein>
<proteinExistence type="predicted"/>
<dbReference type="EMBL" id="JBHSWH010000001">
    <property type="protein sequence ID" value="MFC6706881.1"/>
    <property type="molecule type" value="Genomic_DNA"/>
</dbReference>
<name>A0ABW2AJ43_9MICO</name>
<keyword evidence="2" id="KW-1185">Reference proteome</keyword>
<comment type="caution">
    <text evidence="1">The sequence shown here is derived from an EMBL/GenBank/DDBJ whole genome shotgun (WGS) entry which is preliminary data.</text>
</comment>
<reference evidence="2" key="1">
    <citation type="journal article" date="2019" name="Int. J. Syst. Evol. Microbiol.">
        <title>The Global Catalogue of Microorganisms (GCM) 10K type strain sequencing project: providing services to taxonomists for standard genome sequencing and annotation.</title>
        <authorList>
            <consortium name="The Broad Institute Genomics Platform"/>
            <consortium name="The Broad Institute Genome Sequencing Center for Infectious Disease"/>
            <person name="Wu L."/>
            <person name="Ma J."/>
        </authorList>
    </citation>
    <scope>NUCLEOTIDE SEQUENCE [LARGE SCALE GENOMIC DNA]</scope>
    <source>
        <strain evidence="2">CCUG 58127</strain>
    </source>
</reference>
<organism evidence="1 2">
    <name type="scientific">Flexivirga alba</name>
    <dbReference type="NCBI Taxonomy" id="702742"/>
    <lineage>
        <taxon>Bacteria</taxon>
        <taxon>Bacillati</taxon>
        <taxon>Actinomycetota</taxon>
        <taxon>Actinomycetes</taxon>
        <taxon>Micrococcales</taxon>
        <taxon>Dermacoccaceae</taxon>
        <taxon>Flexivirga</taxon>
    </lineage>
</organism>
<evidence type="ECO:0000313" key="1">
    <source>
        <dbReference type="EMBL" id="MFC6706881.1"/>
    </source>
</evidence>
<dbReference type="RefSeq" id="WP_382403559.1">
    <property type="nucleotide sequence ID" value="NZ_JBHSWH010000001.1"/>
</dbReference>
<gene>
    <name evidence="1" type="ORF">ACFQDH_16865</name>
</gene>
<dbReference type="Proteomes" id="UP001596298">
    <property type="component" value="Unassembled WGS sequence"/>
</dbReference>
<evidence type="ECO:0008006" key="3">
    <source>
        <dbReference type="Google" id="ProtNLM"/>
    </source>
</evidence>
<accession>A0ABW2AJ43</accession>
<evidence type="ECO:0000313" key="2">
    <source>
        <dbReference type="Proteomes" id="UP001596298"/>
    </source>
</evidence>